<dbReference type="AlphaFoldDB" id="A0A2H6KB30"/>
<comment type="caution">
    <text evidence="8">The sequence shown here is derived from an EMBL/GenBank/DDBJ whole genome shotgun (WGS) entry which is preliminary data.</text>
</comment>
<protein>
    <submittedName>
        <fullName evidence="8">Transmembrane CLPTM1 family protein</fullName>
    </submittedName>
</protein>
<dbReference type="VEuPathDB" id="PiroplasmaDB:BOVATA_016620"/>
<feature type="compositionally biased region" description="Polar residues" evidence="6">
    <location>
        <begin position="564"/>
        <end position="584"/>
    </location>
</feature>
<organism evidence="8 9">
    <name type="scientific">Babesia ovata</name>
    <dbReference type="NCBI Taxonomy" id="189622"/>
    <lineage>
        <taxon>Eukaryota</taxon>
        <taxon>Sar</taxon>
        <taxon>Alveolata</taxon>
        <taxon>Apicomplexa</taxon>
        <taxon>Aconoidasida</taxon>
        <taxon>Piroplasmida</taxon>
        <taxon>Babesiidae</taxon>
        <taxon>Babesia</taxon>
    </lineage>
</organism>
<sequence length="601" mass="68879">MAAAPVEEQARASPQRNWLLQALIQVVVIHTLMSIFGVKQRNTLDPVTGKPAPALKNYLATNDLYDVFVYVSEEPYLGLDSLENNAKLVFSAENRAYTHKFNRAFEIEEVSVEAPSTFFHSDESVLHAIVFLVPHKSYATRGSALHLSTFKEGFDGHVIVRSLPLTTVRPVKRSKEVSLVGSDAESAAEEEEELCKHWIPRLDVNLVYEKAPYVSRPGDIYFQNYEMHPAEGVYDPLLYLSQFWVLEEHYQCVRPEMADKPLELKVHFSTCSSTYFLMTTQFKANVETGGILGNQSAKEFEMFKRTLMTTNIYMLIFSGAFILLHSVFSFFALKNDIQFWHKNDSMEGLSALSVVISFVCDVIVALYVFDSENVSWLILFEMGIGVAASAWKVSKAIKIKMKRQFPFVELGNANVSVDVYFVNGVQNYVESNTKKYDEQAIKYMSMVMLPCVVAYAIYSLFYEKYKSWYSYFISVAAGSVYTFGFIMMTPQIYINYKLKSVDHLPWRALIYKSLNTFVDDVASFLIEMPWMHRLSCFRDDIIFFCYLYQRWAYRVDPNRPSAWNHPQQETQAVTEGQAAETSIENEPATTAEDETAPTRRR</sequence>
<keyword evidence="5 7" id="KW-0472">Membrane</keyword>
<dbReference type="GeneID" id="39873939"/>
<evidence type="ECO:0000256" key="5">
    <source>
        <dbReference type="ARBA" id="ARBA00023136"/>
    </source>
</evidence>
<evidence type="ECO:0000313" key="8">
    <source>
        <dbReference type="EMBL" id="GBE60169.1"/>
    </source>
</evidence>
<evidence type="ECO:0000256" key="2">
    <source>
        <dbReference type="ARBA" id="ARBA00009310"/>
    </source>
</evidence>
<reference evidence="8 9" key="1">
    <citation type="journal article" date="2017" name="BMC Genomics">
        <title>Whole-genome assembly of Babesia ovata and comparative genomics between closely related pathogens.</title>
        <authorList>
            <person name="Yamagishi J."/>
            <person name="Asada M."/>
            <person name="Hakimi H."/>
            <person name="Tanaka T.Q."/>
            <person name="Sugimoto C."/>
            <person name="Kawazu S."/>
        </authorList>
    </citation>
    <scope>NUCLEOTIDE SEQUENCE [LARGE SCALE GENOMIC DNA]</scope>
    <source>
        <strain evidence="8 9">Miyake</strain>
    </source>
</reference>
<dbReference type="Pfam" id="PF05602">
    <property type="entry name" value="CLPTM1"/>
    <property type="match status" value="1"/>
</dbReference>
<dbReference type="GO" id="GO:0012505">
    <property type="term" value="C:endomembrane system"/>
    <property type="evidence" value="ECO:0007669"/>
    <property type="project" value="TreeGrafter"/>
</dbReference>
<dbReference type="InterPro" id="IPR008429">
    <property type="entry name" value="CLPTM1"/>
</dbReference>
<dbReference type="PANTHER" id="PTHR21347">
    <property type="entry name" value="CLEFT LIP AND PALATE ASSOCIATED TRANSMEMBRANE PROTEIN-RELATED"/>
    <property type="match status" value="1"/>
</dbReference>
<feature type="region of interest" description="Disordered" evidence="6">
    <location>
        <begin position="562"/>
        <end position="601"/>
    </location>
</feature>
<proteinExistence type="inferred from homology"/>
<feature type="transmembrane region" description="Helical" evidence="7">
    <location>
        <begin position="374"/>
        <end position="393"/>
    </location>
</feature>
<gene>
    <name evidence="8" type="ORF">BOVATA_016620</name>
</gene>
<feature type="transmembrane region" description="Helical" evidence="7">
    <location>
        <begin position="345"/>
        <end position="368"/>
    </location>
</feature>
<feature type="transmembrane region" description="Helical" evidence="7">
    <location>
        <begin position="443"/>
        <end position="462"/>
    </location>
</feature>
<dbReference type="EMBL" id="BDSA01000002">
    <property type="protein sequence ID" value="GBE60169.1"/>
    <property type="molecule type" value="Genomic_DNA"/>
</dbReference>
<evidence type="ECO:0000256" key="3">
    <source>
        <dbReference type="ARBA" id="ARBA00022692"/>
    </source>
</evidence>
<dbReference type="Proteomes" id="UP000236319">
    <property type="component" value="Unassembled WGS sequence"/>
</dbReference>
<evidence type="ECO:0000256" key="6">
    <source>
        <dbReference type="SAM" id="MobiDB-lite"/>
    </source>
</evidence>
<evidence type="ECO:0000313" key="9">
    <source>
        <dbReference type="Proteomes" id="UP000236319"/>
    </source>
</evidence>
<comment type="subcellular location">
    <subcellularLocation>
        <location evidence="1">Membrane</location>
        <topology evidence="1">Multi-pass membrane protein</topology>
    </subcellularLocation>
</comment>
<feature type="transmembrane region" description="Helical" evidence="7">
    <location>
        <begin position="468"/>
        <end position="489"/>
    </location>
</feature>
<feature type="transmembrane region" description="Helical" evidence="7">
    <location>
        <begin position="312"/>
        <end position="333"/>
    </location>
</feature>
<dbReference type="OrthoDB" id="378564at2759"/>
<keyword evidence="4 7" id="KW-1133">Transmembrane helix</keyword>
<evidence type="ECO:0000256" key="4">
    <source>
        <dbReference type="ARBA" id="ARBA00022989"/>
    </source>
</evidence>
<accession>A0A2H6KB30</accession>
<comment type="similarity">
    <text evidence="2">Belongs to the CLPTM1 family.</text>
</comment>
<dbReference type="RefSeq" id="XP_028866412.1">
    <property type="nucleotide sequence ID" value="XM_029010579.1"/>
</dbReference>
<keyword evidence="3 7" id="KW-0812">Transmembrane</keyword>
<keyword evidence="9" id="KW-1185">Reference proteome</keyword>
<name>A0A2H6KB30_9APIC</name>
<dbReference type="PANTHER" id="PTHR21347:SF0">
    <property type="entry name" value="LIPID SCRAMBLASE CLPTM1L"/>
    <property type="match status" value="1"/>
</dbReference>
<evidence type="ECO:0000256" key="1">
    <source>
        <dbReference type="ARBA" id="ARBA00004141"/>
    </source>
</evidence>
<dbReference type="GO" id="GO:0016020">
    <property type="term" value="C:membrane"/>
    <property type="evidence" value="ECO:0007669"/>
    <property type="project" value="UniProtKB-SubCell"/>
</dbReference>
<evidence type="ECO:0000256" key="7">
    <source>
        <dbReference type="SAM" id="Phobius"/>
    </source>
</evidence>